<comment type="catalytic activity">
    <reaction evidence="3">
        <text>cyanurate + H2O = 1-carboxybiuret + H(+)</text>
        <dbReference type="Rhea" id="RHEA:70363"/>
        <dbReference type="ChEBI" id="CHEBI:15377"/>
        <dbReference type="ChEBI" id="CHEBI:15378"/>
        <dbReference type="ChEBI" id="CHEBI:38028"/>
        <dbReference type="ChEBI" id="CHEBI:142864"/>
        <dbReference type="EC" id="3.5.2.15"/>
    </reaction>
</comment>
<comment type="activity regulation">
    <text evidence="3">Inhibited by barbituric acid.</text>
</comment>
<dbReference type="SMR" id="A0AB35L4B0"/>
<dbReference type="RefSeq" id="WP_003459769.1">
    <property type="nucleotide sequence ID" value="NZ_CAURUH010000069.1"/>
</dbReference>
<dbReference type="HAMAP" id="MF_01989">
    <property type="entry name" value="Cyc_amidohydrol"/>
    <property type="match status" value="1"/>
</dbReference>
<keyword evidence="3" id="KW-0479">Metal-binding</keyword>
<evidence type="ECO:0000256" key="1">
    <source>
        <dbReference type="ARBA" id="ARBA00010947"/>
    </source>
</evidence>
<feature type="binding site" evidence="3">
    <location>
        <position position="354"/>
    </location>
    <ligand>
        <name>Mg(2+)</name>
        <dbReference type="ChEBI" id="CHEBI:18420"/>
        <note>structural</note>
    </ligand>
</feature>
<sequence length="363" mass="38279">MKTRVTRLTVAAPNDVSALAQAIESGEVDPTRVIAVLGKTEGNGCVNDFTRAFATSTLKRFFAERLALNETEVDERIAFVMSGGTEGGLSPHWLVFEVDDSAPSRDTTTPGLAAGVAFTRDLRPEEIGRTSQVELTRDAVLRAMAAAGIQRVEDVHFVQIKCPLLTAARINEAAARGQSVACHDTYESMGYSRGASALGVAAALGDLPGDVRDEQICREWSLYSSRASSSAGIELLRNEVLVLGNAPGWDPEYRIGHAVMEDALDAQAIERALASVPGGDKIKLTPERLAGLLVKAEPSASGSIRGNRHVMSDDSDINGSRHARALVGGVLAGQLGDTRLFVSGGAEHQGPNGGGPLALIVRS</sequence>
<name>A0AB35L4B0_ECTOL</name>
<comment type="caution">
    <text evidence="4">The sequence shown here is derived from an EMBL/GenBank/DDBJ whole genome shotgun (WGS) entry which is preliminary data.</text>
</comment>
<evidence type="ECO:0000313" key="4">
    <source>
        <dbReference type="EMBL" id="MDH0569067.1"/>
    </source>
</evidence>
<keyword evidence="3" id="KW-0460">Magnesium</keyword>
<evidence type="ECO:0000256" key="3">
    <source>
        <dbReference type="HAMAP-Rule" id="MF_01989"/>
    </source>
</evidence>
<comment type="subunit">
    <text evidence="3">Homotetramer.</text>
</comment>
<feature type="binding site" evidence="3">
    <location>
        <position position="350"/>
    </location>
    <ligand>
        <name>Mg(2+)</name>
        <dbReference type="ChEBI" id="CHEBI:18420"/>
        <note>structural</note>
    </ligand>
</feature>
<feature type="active site" description="Nucleophile" evidence="3">
    <location>
        <position position="230"/>
    </location>
</feature>
<feature type="binding site" evidence="3">
    <location>
        <begin position="343"/>
        <end position="344"/>
    </location>
    <ligand>
        <name>substrate</name>
    </ligand>
</feature>
<accession>A0AB35L4B0</accession>
<comment type="similarity">
    <text evidence="1 3">Belongs to the cyclic amide hydrolase (CyAH) family.</text>
</comment>
<dbReference type="InterPro" id="IPR014086">
    <property type="entry name" value="AtzD/Barbiturase"/>
</dbReference>
<comment type="function">
    <text evidence="3">Responsible for the hydrolysis of cyanuric acid, an intermediate formed during catabolism of s-triazine based compounds in herbicides such as atrazine and polymers such as melamine. Catalyzes the hydrolytic opening of the s-triazine ring of cyanuric acid (2,4,6-trihydroxy-s-triazine) to yield carbon dioxide and carboxybiuret, which spontaneously decarboxylates to biuret.</text>
</comment>
<keyword evidence="2 3" id="KW-0378">Hydrolase</keyword>
<dbReference type="GO" id="GO:0019381">
    <property type="term" value="P:atrazine catabolic process"/>
    <property type="evidence" value="ECO:0007669"/>
    <property type="project" value="UniProtKB-UniRule"/>
</dbReference>
<feature type="binding site" evidence="3">
    <location>
        <position position="51"/>
    </location>
    <ligand>
        <name>substrate</name>
    </ligand>
</feature>
<feature type="binding site" evidence="3">
    <location>
        <position position="351"/>
    </location>
    <ligand>
        <name>Mg(2+)</name>
        <dbReference type="ChEBI" id="CHEBI:18420"/>
        <note>structural</note>
    </ligand>
</feature>
<evidence type="ECO:0000313" key="5">
    <source>
        <dbReference type="Proteomes" id="UP001159292"/>
    </source>
</evidence>
<feature type="binding site" evidence="3">
    <location>
        <position position="324"/>
    </location>
    <ligand>
        <name>substrate</name>
    </ligand>
</feature>
<feature type="binding site" evidence="3">
    <location>
        <begin position="82"/>
        <end position="83"/>
    </location>
    <ligand>
        <name>substrate</name>
    </ligand>
</feature>
<dbReference type="Gene3D" id="3.30.1330.160">
    <property type="entry name" value="Cyanuric acid hydrolase/Barbituras, RU C"/>
    <property type="match status" value="1"/>
</dbReference>
<protein>
    <recommendedName>
        <fullName evidence="3">Cyanuric acid amidohydrolase</fullName>
        <shortName evidence="3">CAH</shortName>
        <ecNumber evidence="3">3.5.2.15</ecNumber>
    </recommendedName>
</protein>
<feature type="binding site" evidence="3">
    <location>
        <position position="346"/>
    </location>
    <ligand>
        <name>Mg(2+)</name>
        <dbReference type="ChEBI" id="CHEBI:18420"/>
        <note>structural</note>
    </ligand>
</feature>
<organism evidence="4 5">
    <name type="scientific">Ectopseudomonas oleovorans</name>
    <name type="common">Pseudomonas oleovorans</name>
    <dbReference type="NCBI Taxonomy" id="301"/>
    <lineage>
        <taxon>Bacteria</taxon>
        <taxon>Pseudomonadati</taxon>
        <taxon>Pseudomonadota</taxon>
        <taxon>Gammaproteobacteria</taxon>
        <taxon>Pseudomonadales</taxon>
        <taxon>Pseudomonadaceae</taxon>
        <taxon>Ectopseudomonas</taxon>
    </lineage>
</organism>
<dbReference type="AlphaFoldDB" id="A0AB35L4B0"/>
<feature type="binding site" evidence="3">
    <location>
        <position position="193"/>
    </location>
    <ligand>
        <name>substrate</name>
    </ligand>
</feature>
<feature type="active site" evidence="3">
    <location>
        <position position="161"/>
    </location>
</feature>
<dbReference type="GO" id="GO:0018753">
    <property type="term" value="F:cyanuric acid amidohydrolase activity"/>
    <property type="evidence" value="ECO:0007669"/>
    <property type="project" value="UniProtKB-UniRule"/>
</dbReference>
<dbReference type="Pfam" id="PF09663">
    <property type="entry name" value="Amido_AtzD_TrzD"/>
    <property type="match status" value="1"/>
</dbReference>
<comment type="caution">
    <text evidence="3">Lacks conserved residue(s) required for the propagation of feature annotation.</text>
</comment>
<evidence type="ECO:0000256" key="2">
    <source>
        <dbReference type="ARBA" id="ARBA00022801"/>
    </source>
</evidence>
<dbReference type="Gene3D" id="3.30.1330.180">
    <property type="entry name" value="Cyanuric acid hydrolase/Barbiturase, RU B"/>
    <property type="match status" value="1"/>
</dbReference>
<gene>
    <name evidence="4" type="ORF">N7671_18040</name>
</gene>
<dbReference type="InterPro" id="IPR043007">
    <property type="entry name" value="AtzD/Barbiturase_RUC"/>
</dbReference>
<dbReference type="EC" id="3.5.2.15" evidence="3"/>
<dbReference type="GO" id="GO:0046872">
    <property type="term" value="F:metal ion binding"/>
    <property type="evidence" value="ECO:0007669"/>
    <property type="project" value="UniProtKB-UniRule"/>
</dbReference>
<dbReference type="InterPro" id="IPR043006">
    <property type="entry name" value="AtzD/Barbiturase_RUB"/>
</dbReference>
<comment type="pathway">
    <text evidence="3">Xenobiotic degradation; atrazine degradation; biuret from cyanurate: step 1/1.</text>
</comment>
<dbReference type="NCBIfam" id="TIGR02714">
    <property type="entry name" value="amido_AtzD_TrzD"/>
    <property type="match status" value="1"/>
</dbReference>
<reference evidence="4" key="1">
    <citation type="submission" date="2022-09" db="EMBL/GenBank/DDBJ databases">
        <title>Intensive care unit water sources are persistently colonized with multi-drug resistant bacteria and are the site of extensive horizontal gene transfer of antibiotic resistance genes.</title>
        <authorList>
            <person name="Diorio-Toth L."/>
        </authorList>
    </citation>
    <scope>NUCLEOTIDE SEQUENCE</scope>
    <source>
        <strain evidence="4">GD04000</strain>
    </source>
</reference>
<feature type="binding site" evidence="3">
    <location>
        <position position="297"/>
    </location>
    <ligand>
        <name>Mg(2+)</name>
        <dbReference type="ChEBI" id="CHEBI:18420"/>
        <note>structural</note>
    </ligand>
</feature>
<dbReference type="InterPro" id="IPR043008">
    <property type="entry name" value="AtzD/Barbiturase_RUA"/>
</dbReference>
<proteinExistence type="inferred from homology"/>
<dbReference type="Proteomes" id="UP001159292">
    <property type="component" value="Unassembled WGS sequence"/>
</dbReference>
<feature type="region of interest" description="RU C" evidence="3">
    <location>
        <begin position="253"/>
        <end position="363"/>
    </location>
</feature>
<dbReference type="EMBL" id="JAOEET010000059">
    <property type="protein sequence ID" value="MDH0569067.1"/>
    <property type="molecule type" value="Genomic_DNA"/>
</dbReference>
<feature type="binding site" evidence="3">
    <location>
        <begin position="230"/>
        <end position="231"/>
    </location>
    <ligand>
        <name>substrate</name>
    </ligand>
</feature>
<dbReference type="Gene3D" id="3.30.1330.170">
    <property type="entry name" value="Cyanuric acid hydrolase/Barbiturase, RU A"/>
    <property type="match status" value="1"/>
</dbReference>
<dbReference type="GeneID" id="300415099"/>
<feature type="site" description="Important for substrate specificity" evidence="3">
    <location>
        <position position="320"/>
    </location>
</feature>
<feature type="region of interest" description="RU A" evidence="3">
    <location>
        <begin position="1"/>
        <end position="102"/>
    </location>
</feature>
<comment type="domain">
    <text evidence="3">The monomer structure is formed from three repeating units (RUs) that share the same structure as one another. The monomer, the active site and substrate all possess threefold rotational symmetry, to the extent that the active site possesses three potential Ser-Lys catalytic dyads. It is possible that any or all of the three active-site serines may act as nucleophile (albeit only one can do so per catalytic cycle).</text>
</comment>
<feature type="binding site" evidence="3">
    <location>
        <position position="349"/>
    </location>
    <ligand>
        <name>Mg(2+)</name>
        <dbReference type="ChEBI" id="CHEBI:18420"/>
        <note>structural</note>
    </ligand>
</feature>